<evidence type="ECO:0000313" key="7">
    <source>
        <dbReference type="Proteomes" id="UP000659047"/>
    </source>
</evidence>
<dbReference type="EMBL" id="JAEPBH010000019">
    <property type="protein sequence ID" value="MBK4715464.1"/>
    <property type="molecule type" value="Genomic_DNA"/>
</dbReference>
<name>A0A8K0V126_9ENTR</name>
<dbReference type="RefSeq" id="WP_238713690.1">
    <property type="nucleotide sequence ID" value="NZ_JAEPBH010000019.1"/>
</dbReference>
<evidence type="ECO:0000256" key="3">
    <source>
        <dbReference type="ARBA" id="ARBA00022679"/>
    </source>
</evidence>
<dbReference type="SUPFAM" id="SSF53901">
    <property type="entry name" value="Thiolase-like"/>
    <property type="match status" value="2"/>
</dbReference>
<dbReference type="InterPro" id="IPR020841">
    <property type="entry name" value="PKS_Beta-ketoAc_synthase_dom"/>
</dbReference>
<sequence length="416" mass="45301">MNKRVAVTGYGAICSLGKNTEEIWDSILAKKIGYTYWEHPDKSVKAKYFGRINFPLELQMFSKKILKNMPRFAKLGLMASREAINMAFGSSQATIVSEYYEPKDCGVILGTGWGGIDETIENNNIYVNTGFASTLSNLFAMPSIGTASIALNWNLRGYQNTPSAACATGSISIGDAYERIKMGKAKMMLAGGGESILGNYGIWTVDILDALSKEQVEPKNACCPFSAGRTGFILSEGAGVICLEEYESAKSRGANILAEITGFASFTDAYDMTAPAPDLAGRVWAIKDAISDAQIMNEDIDYINAHGTSTQLNDLNETLALKEVFAEKIYNIPVSSTKSYTGHLIAATGAIETIFCIKSIESSIIPATINFHEKDNNCDLNYVPNEHMRKKVRRTLNVNYGFGGSNSCLVIQKADE</sequence>
<evidence type="ECO:0000256" key="1">
    <source>
        <dbReference type="ARBA" id="ARBA00005194"/>
    </source>
</evidence>
<dbReference type="InterPro" id="IPR014030">
    <property type="entry name" value="Ketoacyl_synth_N"/>
</dbReference>
<keyword evidence="3 4" id="KW-0808">Transferase</keyword>
<dbReference type="Proteomes" id="UP000659047">
    <property type="component" value="Unassembled WGS sequence"/>
</dbReference>
<comment type="caution">
    <text evidence="6">The sequence shown here is derived from an EMBL/GenBank/DDBJ whole genome shotgun (WGS) entry which is preliminary data.</text>
</comment>
<dbReference type="GO" id="GO:0005829">
    <property type="term" value="C:cytosol"/>
    <property type="evidence" value="ECO:0007669"/>
    <property type="project" value="TreeGrafter"/>
</dbReference>
<proteinExistence type="inferred from homology"/>
<dbReference type="Pfam" id="PF00109">
    <property type="entry name" value="ketoacyl-synt"/>
    <property type="match status" value="1"/>
</dbReference>
<gene>
    <name evidence="6" type="ORF">JJB97_08990</name>
</gene>
<dbReference type="AlphaFoldDB" id="A0A8K0V126"/>
<dbReference type="Gene3D" id="3.40.47.10">
    <property type="match status" value="1"/>
</dbReference>
<evidence type="ECO:0000256" key="2">
    <source>
        <dbReference type="ARBA" id="ARBA00008467"/>
    </source>
</evidence>
<evidence type="ECO:0000259" key="5">
    <source>
        <dbReference type="PROSITE" id="PS52004"/>
    </source>
</evidence>
<dbReference type="PANTHER" id="PTHR11712:SF325">
    <property type="entry name" value="3-OXOACYL-(ACYL-CARRIER-PROTEIN) SYNTHASE II FABF"/>
    <property type="match status" value="1"/>
</dbReference>
<protein>
    <submittedName>
        <fullName evidence="6">Beta-ketoacyl-[acyl-carrier-protein] synthase family protein</fullName>
    </submittedName>
</protein>
<dbReference type="PROSITE" id="PS00606">
    <property type="entry name" value="KS3_1"/>
    <property type="match status" value="1"/>
</dbReference>
<dbReference type="SMART" id="SM00825">
    <property type="entry name" value="PKS_KS"/>
    <property type="match status" value="1"/>
</dbReference>
<dbReference type="Pfam" id="PF02801">
    <property type="entry name" value="Ketoacyl-synt_C"/>
    <property type="match status" value="1"/>
</dbReference>
<dbReference type="GO" id="GO:0004315">
    <property type="term" value="F:3-oxoacyl-[acyl-carrier-protein] synthase activity"/>
    <property type="evidence" value="ECO:0007669"/>
    <property type="project" value="InterPro"/>
</dbReference>
<dbReference type="InterPro" id="IPR014031">
    <property type="entry name" value="Ketoacyl_synth_C"/>
</dbReference>
<dbReference type="GO" id="GO:0006633">
    <property type="term" value="P:fatty acid biosynthetic process"/>
    <property type="evidence" value="ECO:0007669"/>
    <property type="project" value="UniProtKB-UniPathway"/>
</dbReference>
<evidence type="ECO:0000256" key="4">
    <source>
        <dbReference type="RuleBase" id="RU003694"/>
    </source>
</evidence>
<dbReference type="CDD" id="cd00834">
    <property type="entry name" value="KAS_I_II"/>
    <property type="match status" value="1"/>
</dbReference>
<reference evidence="6" key="1">
    <citation type="submission" date="2021-01" db="EMBL/GenBank/DDBJ databases">
        <title>Intestinitalea alba gen. nov., sp. nov., a novel genus of the family Enterobacteriaceae, isolated from the gut of the plastic-eating mealworm Tenebrio molitor L.</title>
        <authorList>
            <person name="Yang Y."/>
        </authorList>
    </citation>
    <scope>NUCLEOTIDE SEQUENCE</scope>
    <source>
        <strain evidence="6">BIT-L3</strain>
    </source>
</reference>
<accession>A0A8K0V126</accession>
<dbReference type="PANTHER" id="PTHR11712">
    <property type="entry name" value="POLYKETIDE SYNTHASE-RELATED"/>
    <property type="match status" value="1"/>
</dbReference>
<dbReference type="PROSITE" id="PS52004">
    <property type="entry name" value="KS3_2"/>
    <property type="match status" value="1"/>
</dbReference>
<evidence type="ECO:0000313" key="6">
    <source>
        <dbReference type="EMBL" id="MBK4715464.1"/>
    </source>
</evidence>
<dbReference type="InterPro" id="IPR018201">
    <property type="entry name" value="Ketoacyl_synth_AS"/>
</dbReference>
<comment type="similarity">
    <text evidence="2 4">Belongs to the thiolase-like superfamily. Beta-ketoacyl-ACP synthases family.</text>
</comment>
<organism evidence="6 7">
    <name type="scientific">Tenebrionibacter intestinalis</name>
    <dbReference type="NCBI Taxonomy" id="2799638"/>
    <lineage>
        <taxon>Bacteria</taxon>
        <taxon>Pseudomonadati</taxon>
        <taxon>Pseudomonadota</taxon>
        <taxon>Gammaproteobacteria</taxon>
        <taxon>Enterobacterales</taxon>
        <taxon>Enterobacteriaceae</taxon>
        <taxon>Tenebrionibacter/Tenebrionicola group</taxon>
        <taxon>Tenebrionibacter</taxon>
    </lineage>
</organism>
<feature type="domain" description="Ketosynthase family 3 (KS3)" evidence="5">
    <location>
        <begin position="2"/>
        <end position="413"/>
    </location>
</feature>
<dbReference type="InterPro" id="IPR000794">
    <property type="entry name" value="Beta-ketoacyl_synthase"/>
</dbReference>
<comment type="pathway">
    <text evidence="1">Lipid metabolism; fatty acid biosynthesis.</text>
</comment>
<keyword evidence="7" id="KW-1185">Reference proteome</keyword>
<dbReference type="UniPathway" id="UPA00094"/>
<dbReference type="InterPro" id="IPR016039">
    <property type="entry name" value="Thiolase-like"/>
</dbReference>